<name>A0A2S9GSV0_9BURK</name>
<feature type="signal peptide" evidence="1">
    <location>
        <begin position="1"/>
        <end position="26"/>
    </location>
</feature>
<dbReference type="NCBIfam" id="TIGR02595">
    <property type="entry name" value="PEP_CTERM"/>
    <property type="match status" value="1"/>
</dbReference>
<dbReference type="Pfam" id="PF07589">
    <property type="entry name" value="PEP-CTERM"/>
    <property type="match status" value="1"/>
</dbReference>
<keyword evidence="1" id="KW-0732">Signal</keyword>
<dbReference type="Proteomes" id="UP000237839">
    <property type="component" value="Unassembled WGS sequence"/>
</dbReference>
<dbReference type="EMBL" id="PUGF01000036">
    <property type="protein sequence ID" value="PRC90790.1"/>
    <property type="molecule type" value="Genomic_DNA"/>
</dbReference>
<evidence type="ECO:0000313" key="3">
    <source>
        <dbReference type="EMBL" id="PRC90790.1"/>
    </source>
</evidence>
<evidence type="ECO:0000313" key="4">
    <source>
        <dbReference type="Proteomes" id="UP000237839"/>
    </source>
</evidence>
<dbReference type="InterPro" id="IPR013424">
    <property type="entry name" value="Ice-binding_C"/>
</dbReference>
<proteinExistence type="predicted"/>
<sequence>MNLTLKRVLLVLALSVASLWVTSATAQVLNFAGLKGSAEEPVLNYYNGGLGGDGSGPGTNYGITFSANALTCSGYPSGVCNTGEIPGGAGANAVFFLSGAADTMDVLNGFNTGFSFYYSSPSDAAFVNVWSGLDDTGTLLATIDLPLTKNDGDSGCGGTNFCPYDAIGVTFAGNAQSVDFGGAVNEVAFADVTIGSQKAGQTVPSSVPEPVSLWLFGIGLAALGLLRRRKAG</sequence>
<comment type="caution">
    <text evidence="3">The sequence shown here is derived from an EMBL/GenBank/DDBJ whole genome shotgun (WGS) entry which is preliminary data.</text>
</comment>
<reference evidence="3 4" key="1">
    <citation type="submission" date="2018-02" db="EMBL/GenBank/DDBJ databases">
        <title>Solimicrobium silvestre gen. nov., sp. nov., isolated from alpine forest soil.</title>
        <authorList>
            <person name="Margesin R."/>
            <person name="Albuquerque L."/>
            <person name="Zhang D.-C."/>
            <person name="Froufe H.J.C."/>
            <person name="Severino R."/>
            <person name="Roxo I."/>
            <person name="Egas C."/>
            <person name="Da Costa M.S."/>
        </authorList>
    </citation>
    <scope>NUCLEOTIDE SEQUENCE [LARGE SCALE GENOMIC DNA]</scope>
    <source>
        <strain evidence="3 4">S20-91</strain>
    </source>
</reference>
<gene>
    <name evidence="3" type="ORF">S2091_4538</name>
</gene>
<protein>
    <submittedName>
        <fullName evidence="3">PEP-CTERM protein-sorting domain</fullName>
    </submittedName>
</protein>
<evidence type="ECO:0000256" key="1">
    <source>
        <dbReference type="SAM" id="SignalP"/>
    </source>
</evidence>
<feature type="chain" id="PRO_5015733515" evidence="1">
    <location>
        <begin position="27"/>
        <end position="232"/>
    </location>
</feature>
<feature type="domain" description="Ice-binding protein C-terminal" evidence="2">
    <location>
        <begin position="206"/>
        <end position="228"/>
    </location>
</feature>
<accession>A0A2S9GSV0</accession>
<organism evidence="3 4">
    <name type="scientific">Solimicrobium silvestre</name>
    <dbReference type="NCBI Taxonomy" id="2099400"/>
    <lineage>
        <taxon>Bacteria</taxon>
        <taxon>Pseudomonadati</taxon>
        <taxon>Pseudomonadota</taxon>
        <taxon>Betaproteobacteria</taxon>
        <taxon>Burkholderiales</taxon>
        <taxon>Oxalobacteraceae</taxon>
        <taxon>Solimicrobium</taxon>
    </lineage>
</organism>
<dbReference type="AlphaFoldDB" id="A0A2S9GSV0"/>
<keyword evidence="4" id="KW-1185">Reference proteome</keyword>
<evidence type="ECO:0000259" key="2">
    <source>
        <dbReference type="Pfam" id="PF07589"/>
    </source>
</evidence>